<protein>
    <submittedName>
        <fullName evidence="1">Uncharacterized protein</fullName>
    </submittedName>
</protein>
<proteinExistence type="predicted"/>
<sequence>MYSAENLGDSNHRALILSLSMICSTHFGMRTCNDLHTLCWVNVTVGVDFESGEEYITLDTKCETNTRTGDDPRNSR</sequence>
<name>A0A9D4E8F5_DREPO</name>
<keyword evidence="2" id="KW-1185">Reference proteome</keyword>
<comment type="caution">
    <text evidence="1">The sequence shown here is derived from an EMBL/GenBank/DDBJ whole genome shotgun (WGS) entry which is preliminary data.</text>
</comment>
<reference evidence="1" key="1">
    <citation type="journal article" date="2019" name="bioRxiv">
        <title>The Genome of the Zebra Mussel, Dreissena polymorpha: A Resource for Invasive Species Research.</title>
        <authorList>
            <person name="McCartney M.A."/>
            <person name="Auch B."/>
            <person name="Kono T."/>
            <person name="Mallez S."/>
            <person name="Zhang Y."/>
            <person name="Obille A."/>
            <person name="Becker A."/>
            <person name="Abrahante J.E."/>
            <person name="Garbe J."/>
            <person name="Badalamenti J.P."/>
            <person name="Herman A."/>
            <person name="Mangelson H."/>
            <person name="Liachko I."/>
            <person name="Sullivan S."/>
            <person name="Sone E.D."/>
            <person name="Koren S."/>
            <person name="Silverstein K.A.T."/>
            <person name="Beckman K.B."/>
            <person name="Gohl D.M."/>
        </authorList>
    </citation>
    <scope>NUCLEOTIDE SEQUENCE</scope>
    <source>
        <strain evidence="1">Duluth1</strain>
        <tissue evidence="1">Whole animal</tissue>
    </source>
</reference>
<dbReference type="AlphaFoldDB" id="A0A9D4E8F5"/>
<accession>A0A9D4E8F5</accession>
<dbReference type="Proteomes" id="UP000828390">
    <property type="component" value="Unassembled WGS sequence"/>
</dbReference>
<evidence type="ECO:0000313" key="1">
    <source>
        <dbReference type="EMBL" id="KAH3775839.1"/>
    </source>
</evidence>
<gene>
    <name evidence="1" type="ORF">DPMN_177246</name>
</gene>
<reference evidence="1" key="2">
    <citation type="submission" date="2020-11" db="EMBL/GenBank/DDBJ databases">
        <authorList>
            <person name="McCartney M.A."/>
            <person name="Auch B."/>
            <person name="Kono T."/>
            <person name="Mallez S."/>
            <person name="Becker A."/>
            <person name="Gohl D.M."/>
            <person name="Silverstein K.A.T."/>
            <person name="Koren S."/>
            <person name="Bechman K.B."/>
            <person name="Herman A."/>
            <person name="Abrahante J.E."/>
            <person name="Garbe J."/>
        </authorList>
    </citation>
    <scope>NUCLEOTIDE SEQUENCE</scope>
    <source>
        <strain evidence="1">Duluth1</strain>
        <tissue evidence="1">Whole animal</tissue>
    </source>
</reference>
<organism evidence="1 2">
    <name type="scientific">Dreissena polymorpha</name>
    <name type="common">Zebra mussel</name>
    <name type="synonym">Mytilus polymorpha</name>
    <dbReference type="NCBI Taxonomy" id="45954"/>
    <lineage>
        <taxon>Eukaryota</taxon>
        <taxon>Metazoa</taxon>
        <taxon>Spiralia</taxon>
        <taxon>Lophotrochozoa</taxon>
        <taxon>Mollusca</taxon>
        <taxon>Bivalvia</taxon>
        <taxon>Autobranchia</taxon>
        <taxon>Heteroconchia</taxon>
        <taxon>Euheterodonta</taxon>
        <taxon>Imparidentia</taxon>
        <taxon>Neoheterodontei</taxon>
        <taxon>Myida</taxon>
        <taxon>Dreissenoidea</taxon>
        <taxon>Dreissenidae</taxon>
        <taxon>Dreissena</taxon>
    </lineage>
</organism>
<dbReference type="EMBL" id="JAIWYP010000009">
    <property type="protein sequence ID" value="KAH3775839.1"/>
    <property type="molecule type" value="Genomic_DNA"/>
</dbReference>
<evidence type="ECO:0000313" key="2">
    <source>
        <dbReference type="Proteomes" id="UP000828390"/>
    </source>
</evidence>